<reference evidence="1" key="1">
    <citation type="submission" date="2021-01" db="EMBL/GenBank/DDBJ databases">
        <authorList>
            <consortium name="Genoscope - CEA"/>
            <person name="William W."/>
        </authorList>
    </citation>
    <scope>NUCLEOTIDE SEQUENCE</scope>
</reference>
<keyword evidence="2" id="KW-1185">Reference proteome</keyword>
<evidence type="ECO:0000313" key="2">
    <source>
        <dbReference type="Proteomes" id="UP000683925"/>
    </source>
</evidence>
<proteinExistence type="predicted"/>
<dbReference type="Proteomes" id="UP000683925">
    <property type="component" value="Unassembled WGS sequence"/>
</dbReference>
<dbReference type="EMBL" id="CAJJDP010000044">
    <property type="protein sequence ID" value="CAD8163901.1"/>
    <property type="molecule type" value="Genomic_DNA"/>
</dbReference>
<accession>A0A8S1UF82</accession>
<evidence type="ECO:0000313" key="1">
    <source>
        <dbReference type="EMBL" id="CAD8163901.1"/>
    </source>
</evidence>
<name>A0A8S1UF82_PAROT</name>
<gene>
    <name evidence="1" type="ORF">POCTA_138.1.T0440086</name>
</gene>
<protein>
    <submittedName>
        <fullName evidence="1">Uncharacterized protein</fullName>
    </submittedName>
</protein>
<sequence length="132" mass="16142">MKRVLFKYEKQYSDHLLKYNLQMIIINAQEYGGYKIINISFIQIVHFQSFILKGQRRSKIKLINPEKEQGITRYLKELEYCQAYQNNMMLPFLNQIYFQIQESLAKVIQVIFCQDQYKIRLEQVFQRGRKFR</sequence>
<organism evidence="1 2">
    <name type="scientific">Paramecium octaurelia</name>
    <dbReference type="NCBI Taxonomy" id="43137"/>
    <lineage>
        <taxon>Eukaryota</taxon>
        <taxon>Sar</taxon>
        <taxon>Alveolata</taxon>
        <taxon>Ciliophora</taxon>
        <taxon>Intramacronucleata</taxon>
        <taxon>Oligohymenophorea</taxon>
        <taxon>Peniculida</taxon>
        <taxon>Parameciidae</taxon>
        <taxon>Paramecium</taxon>
    </lineage>
</organism>
<dbReference type="OrthoDB" id="10612297at2759"/>
<dbReference type="AlphaFoldDB" id="A0A8S1UF82"/>
<comment type="caution">
    <text evidence="1">The sequence shown here is derived from an EMBL/GenBank/DDBJ whole genome shotgun (WGS) entry which is preliminary data.</text>
</comment>